<feature type="domain" description="Core-binding (CB)" evidence="3">
    <location>
        <begin position="1"/>
        <end position="91"/>
    </location>
</feature>
<dbReference type="Pfam" id="PF13495">
    <property type="entry name" value="Phage_int_SAM_4"/>
    <property type="match status" value="1"/>
</dbReference>
<name>A0A9E2KU61_9LACO</name>
<dbReference type="InterPro" id="IPR044068">
    <property type="entry name" value="CB"/>
</dbReference>
<dbReference type="InterPro" id="IPR004107">
    <property type="entry name" value="Integrase_SAM-like_N"/>
</dbReference>
<dbReference type="GO" id="GO:0003677">
    <property type="term" value="F:DNA binding"/>
    <property type="evidence" value="ECO:0007669"/>
    <property type="project" value="UniProtKB-UniRule"/>
</dbReference>
<dbReference type="EMBL" id="JAHLFK010000012">
    <property type="protein sequence ID" value="MBU3829620.1"/>
    <property type="molecule type" value="Genomic_DNA"/>
</dbReference>
<accession>A0A9E2KU61</accession>
<comment type="caution">
    <text evidence="4">The sequence shown here is derived from an EMBL/GenBank/DDBJ whole genome shotgun (WGS) entry which is preliminary data.</text>
</comment>
<reference evidence="4" key="1">
    <citation type="journal article" date="2021" name="PeerJ">
        <title>Extensive microbial diversity within the chicken gut microbiome revealed by metagenomics and culture.</title>
        <authorList>
            <person name="Gilroy R."/>
            <person name="Ravi A."/>
            <person name="Getino M."/>
            <person name="Pursley I."/>
            <person name="Horton D.L."/>
            <person name="Alikhan N.F."/>
            <person name="Baker D."/>
            <person name="Gharbi K."/>
            <person name="Hall N."/>
            <person name="Watson M."/>
            <person name="Adriaenssens E.M."/>
            <person name="Foster-Nyarko E."/>
            <person name="Jarju S."/>
            <person name="Secka A."/>
            <person name="Antonio M."/>
            <person name="Oren A."/>
            <person name="Chaudhuri R.R."/>
            <person name="La Ragione R."/>
            <person name="Hildebrand F."/>
            <person name="Pallen M.J."/>
        </authorList>
    </citation>
    <scope>NUCLEOTIDE SEQUENCE</scope>
    <source>
        <strain evidence="4">876</strain>
    </source>
</reference>
<keyword evidence="1 2" id="KW-0238">DNA-binding</keyword>
<dbReference type="InterPro" id="IPR010998">
    <property type="entry name" value="Integrase_recombinase_N"/>
</dbReference>
<reference evidence="4" key="2">
    <citation type="submission" date="2021-04" db="EMBL/GenBank/DDBJ databases">
        <authorList>
            <person name="Gilroy R."/>
        </authorList>
    </citation>
    <scope>NUCLEOTIDE SEQUENCE</scope>
    <source>
        <strain evidence="4">876</strain>
    </source>
</reference>
<dbReference type="AlphaFoldDB" id="A0A9E2KU61"/>
<evidence type="ECO:0000313" key="5">
    <source>
        <dbReference type="Proteomes" id="UP000824180"/>
    </source>
</evidence>
<dbReference type="SUPFAM" id="SSF56349">
    <property type="entry name" value="DNA breaking-rejoining enzymes"/>
    <property type="match status" value="1"/>
</dbReference>
<sequence>MHYPYQDRFQLFLTQQHLAPLTIKTYDATLTHFFNFLIANRPEFAADPQLHNLSEADVRAFLTSLKEDQKITLSTYNKSLSHLNRYFRYLFTHKLIKIYPTLTIHGKATSTNKRLTTKWLAKLPEILADNHLHFYTRLTLFLSSRGYTVSEFLAPGFESIWNHLQTNSNVEKQFIKEFNQFIKPLQEQQKSPQIFLKQRYSPDNPGLSNAGLHKYLRRDESYLGFNLAPKYLHQAFVIYELSQHPDLSDAELMTKLRLDPASLLYYQREMLKNNI</sequence>
<dbReference type="Gene3D" id="1.10.150.130">
    <property type="match status" value="1"/>
</dbReference>
<dbReference type="GO" id="GO:0015074">
    <property type="term" value="P:DNA integration"/>
    <property type="evidence" value="ECO:0007669"/>
    <property type="project" value="InterPro"/>
</dbReference>
<organism evidence="4 5">
    <name type="scientific">Candidatus Limosilactobacillus merdavium</name>
    <dbReference type="NCBI Taxonomy" id="2838651"/>
    <lineage>
        <taxon>Bacteria</taxon>
        <taxon>Bacillati</taxon>
        <taxon>Bacillota</taxon>
        <taxon>Bacilli</taxon>
        <taxon>Lactobacillales</taxon>
        <taxon>Lactobacillaceae</taxon>
        <taxon>Limosilactobacillus</taxon>
    </lineage>
</organism>
<evidence type="ECO:0000259" key="3">
    <source>
        <dbReference type="PROSITE" id="PS51900"/>
    </source>
</evidence>
<proteinExistence type="predicted"/>
<dbReference type="InterPro" id="IPR011010">
    <property type="entry name" value="DNA_brk_join_enz"/>
</dbReference>
<dbReference type="Proteomes" id="UP000824180">
    <property type="component" value="Unassembled WGS sequence"/>
</dbReference>
<gene>
    <name evidence="4" type="ORF">H9843_01775</name>
</gene>
<protein>
    <submittedName>
        <fullName evidence="4">Site-specific integrase</fullName>
    </submittedName>
</protein>
<evidence type="ECO:0000256" key="2">
    <source>
        <dbReference type="PROSITE-ProRule" id="PRU01248"/>
    </source>
</evidence>
<evidence type="ECO:0000256" key="1">
    <source>
        <dbReference type="ARBA" id="ARBA00023125"/>
    </source>
</evidence>
<evidence type="ECO:0000313" key="4">
    <source>
        <dbReference type="EMBL" id="MBU3829620.1"/>
    </source>
</evidence>
<dbReference type="PROSITE" id="PS51900">
    <property type="entry name" value="CB"/>
    <property type="match status" value="1"/>
</dbReference>